<dbReference type="AlphaFoldDB" id="A0A484F9W9"/>
<accession>A0A484F9W9</accession>
<sequence length="131" mass="14716">MAAAIADENAPQGLEQQSRCRPDLHAHHFGQTLFRPCECALTSLHRRNVAESRKPTDAFTTVEYRGGHSRHYRLRTAPHTRKAPSEEVVRGEKPKTSRSQTSKAPPASIGPSGLFANFSPVHYRRAFLRRT</sequence>
<feature type="compositionally biased region" description="Basic and acidic residues" evidence="1">
    <location>
        <begin position="83"/>
        <end position="95"/>
    </location>
</feature>
<evidence type="ECO:0000313" key="2">
    <source>
        <dbReference type="EMBL" id="TDZ14718.1"/>
    </source>
</evidence>
<reference evidence="3" key="1">
    <citation type="journal article" date="2013" name="New Phytol.">
        <title>Comparative genomic and transcriptomic analyses reveal the hemibiotrophic stage shift of Colletotrichum fungi.</title>
        <authorList>
            <person name="Gan P."/>
            <person name="Ikeda K."/>
            <person name="Irieda H."/>
            <person name="Narusaka M."/>
            <person name="O'Connell R.J."/>
            <person name="Narusaka Y."/>
            <person name="Takano Y."/>
            <person name="Kubo Y."/>
            <person name="Shirasu K."/>
        </authorList>
    </citation>
    <scope>NUCLEOTIDE SEQUENCE [LARGE SCALE GENOMIC DNA]</scope>
    <source>
        <strain evidence="3">104-T / ATCC 96160 / CBS 514.97 / LARS 414 / MAFF 240422</strain>
    </source>
</reference>
<organism evidence="2 3">
    <name type="scientific">Colletotrichum orbiculare (strain 104-T / ATCC 96160 / CBS 514.97 / LARS 414 / MAFF 240422)</name>
    <name type="common">Cucumber anthracnose fungus</name>
    <name type="synonym">Colletotrichum lagenarium</name>
    <dbReference type="NCBI Taxonomy" id="1213857"/>
    <lineage>
        <taxon>Eukaryota</taxon>
        <taxon>Fungi</taxon>
        <taxon>Dikarya</taxon>
        <taxon>Ascomycota</taxon>
        <taxon>Pezizomycotina</taxon>
        <taxon>Sordariomycetes</taxon>
        <taxon>Hypocreomycetidae</taxon>
        <taxon>Glomerellales</taxon>
        <taxon>Glomerellaceae</taxon>
        <taxon>Colletotrichum</taxon>
        <taxon>Colletotrichum orbiculare species complex</taxon>
    </lineage>
</organism>
<reference evidence="3" key="2">
    <citation type="journal article" date="2019" name="Mol. Plant Microbe Interact.">
        <title>Genome sequence resources for four phytopathogenic fungi from the Colletotrichum orbiculare species complex.</title>
        <authorList>
            <person name="Gan P."/>
            <person name="Tsushima A."/>
            <person name="Narusaka M."/>
            <person name="Narusaka Y."/>
            <person name="Takano Y."/>
            <person name="Kubo Y."/>
            <person name="Shirasu K."/>
        </authorList>
    </citation>
    <scope>GENOME REANNOTATION</scope>
    <source>
        <strain evidence="3">104-T / ATCC 96160 / CBS 514.97 / LARS 414 / MAFF 240422</strain>
    </source>
</reference>
<protein>
    <submittedName>
        <fullName evidence="2">Uncharacterized protein</fullName>
    </submittedName>
</protein>
<keyword evidence="3" id="KW-1185">Reference proteome</keyword>
<name>A0A484F9W9_COLOR</name>
<feature type="region of interest" description="Disordered" evidence="1">
    <location>
        <begin position="64"/>
        <end position="111"/>
    </location>
</feature>
<dbReference type="EMBL" id="AMCV02000048">
    <property type="protein sequence ID" value="TDZ14718.1"/>
    <property type="molecule type" value="Genomic_DNA"/>
</dbReference>
<dbReference type="Proteomes" id="UP000014480">
    <property type="component" value="Unassembled WGS sequence"/>
</dbReference>
<feature type="compositionally biased region" description="Basic residues" evidence="1">
    <location>
        <begin position="67"/>
        <end position="82"/>
    </location>
</feature>
<proteinExistence type="predicted"/>
<comment type="caution">
    <text evidence="2">The sequence shown here is derived from an EMBL/GenBank/DDBJ whole genome shotgun (WGS) entry which is preliminary data.</text>
</comment>
<evidence type="ECO:0000256" key="1">
    <source>
        <dbReference type="SAM" id="MobiDB-lite"/>
    </source>
</evidence>
<gene>
    <name evidence="2" type="ORF">Cob_v012394</name>
</gene>
<evidence type="ECO:0000313" key="3">
    <source>
        <dbReference type="Proteomes" id="UP000014480"/>
    </source>
</evidence>